<dbReference type="EMBL" id="SDPN01000003">
    <property type="protein sequence ID" value="RXZ72806.1"/>
    <property type="molecule type" value="Genomic_DNA"/>
</dbReference>
<feature type="compositionally biased region" description="Basic and acidic residues" evidence="1">
    <location>
        <begin position="1"/>
        <end position="18"/>
    </location>
</feature>
<proteinExistence type="predicted"/>
<organism evidence="3 4">
    <name type="scientific">Agromyces albus</name>
    <dbReference type="NCBI Taxonomy" id="205332"/>
    <lineage>
        <taxon>Bacteria</taxon>
        <taxon>Bacillati</taxon>
        <taxon>Actinomycetota</taxon>
        <taxon>Actinomycetes</taxon>
        <taxon>Micrococcales</taxon>
        <taxon>Microbacteriaceae</taxon>
        <taxon>Agromyces</taxon>
    </lineage>
</organism>
<keyword evidence="4" id="KW-1185">Reference proteome</keyword>
<feature type="transmembrane region" description="Helical" evidence="2">
    <location>
        <begin position="120"/>
        <end position="143"/>
    </location>
</feature>
<evidence type="ECO:0000313" key="3">
    <source>
        <dbReference type="EMBL" id="RXZ72806.1"/>
    </source>
</evidence>
<keyword evidence="2" id="KW-0812">Transmembrane</keyword>
<evidence type="ECO:0000256" key="2">
    <source>
        <dbReference type="SAM" id="Phobius"/>
    </source>
</evidence>
<feature type="compositionally biased region" description="Polar residues" evidence="1">
    <location>
        <begin position="35"/>
        <end position="46"/>
    </location>
</feature>
<keyword evidence="2" id="KW-0472">Membrane</keyword>
<protein>
    <submittedName>
        <fullName evidence="3">Uncharacterized protein</fullName>
    </submittedName>
</protein>
<dbReference type="RefSeq" id="WP_129519428.1">
    <property type="nucleotide sequence ID" value="NZ_SDPN01000003.1"/>
</dbReference>
<sequence length="198" mass="20761">MSEGRSAQDIDPRFDPRFQRGYVPSPESEAASVATPPQNVVRSPQAPTAPASGRIPPVPPVAVRSAEPAEHAHVAMPPTTSEIRSADAAAPDASVDPAVFAEPDLDGVDEAEERRTRWRWLWIALGAGVGCVLLGVGLFWSYASDPGGYMGRPGTGYDATLAQFAMSLAPGLVQAGVIGVVVALASMAIFGRRRDSGR</sequence>
<accession>A0A4V1QYD8</accession>
<reference evidence="3 4" key="1">
    <citation type="submission" date="2019-01" db="EMBL/GenBank/DDBJ databases">
        <title>Agromyces.</title>
        <authorList>
            <person name="Li J."/>
        </authorList>
    </citation>
    <scope>NUCLEOTIDE SEQUENCE [LARGE SCALE GENOMIC DNA]</scope>
    <source>
        <strain evidence="3 4">DSM 15934</strain>
    </source>
</reference>
<gene>
    <name evidence="3" type="ORF">ESP51_03145</name>
</gene>
<keyword evidence="2" id="KW-1133">Transmembrane helix</keyword>
<feature type="transmembrane region" description="Helical" evidence="2">
    <location>
        <begin position="163"/>
        <end position="190"/>
    </location>
</feature>
<name>A0A4V1QYD8_9MICO</name>
<evidence type="ECO:0000256" key="1">
    <source>
        <dbReference type="SAM" id="MobiDB-lite"/>
    </source>
</evidence>
<feature type="region of interest" description="Disordered" evidence="1">
    <location>
        <begin position="1"/>
        <end position="72"/>
    </location>
</feature>
<dbReference type="Proteomes" id="UP000293865">
    <property type="component" value="Unassembled WGS sequence"/>
</dbReference>
<dbReference type="OrthoDB" id="5007586at2"/>
<dbReference type="AlphaFoldDB" id="A0A4V1QYD8"/>
<comment type="caution">
    <text evidence="3">The sequence shown here is derived from an EMBL/GenBank/DDBJ whole genome shotgun (WGS) entry which is preliminary data.</text>
</comment>
<evidence type="ECO:0000313" key="4">
    <source>
        <dbReference type="Proteomes" id="UP000293865"/>
    </source>
</evidence>